<dbReference type="EMBL" id="VZTY01069531">
    <property type="protein sequence ID" value="NXU60097.1"/>
    <property type="molecule type" value="Genomic_DNA"/>
</dbReference>
<dbReference type="Pfam" id="PF00429">
    <property type="entry name" value="TLV_coat"/>
    <property type="match status" value="1"/>
</dbReference>
<dbReference type="Proteomes" id="UP000582182">
    <property type="component" value="Unassembled WGS sequence"/>
</dbReference>
<accession>A0A7L3M0J2</accession>
<proteinExistence type="predicted"/>
<reference evidence="1 2" key="1">
    <citation type="submission" date="2019-09" db="EMBL/GenBank/DDBJ databases">
        <title>Bird 10,000 Genomes (B10K) Project - Family phase.</title>
        <authorList>
            <person name="Zhang G."/>
        </authorList>
    </citation>
    <scope>NUCLEOTIDE SEQUENCE [LARGE SCALE GENOMIC DNA]</scope>
    <source>
        <strain evidence="1">B10K-DU-029-46</strain>
    </source>
</reference>
<evidence type="ECO:0000313" key="1">
    <source>
        <dbReference type="EMBL" id="NXU60097.1"/>
    </source>
</evidence>
<sequence length="86" mass="9560">LQPPILSDPLWGIMQAAYAALNKTQPNLTNECWLCYNIRPPYYEAIGETSGVKWMSGTNPAECPWDRNHTQGLTIQHVTGKGKCIG</sequence>
<feature type="non-terminal residue" evidence="1">
    <location>
        <position position="86"/>
    </location>
</feature>
<keyword evidence="2" id="KW-1185">Reference proteome</keyword>
<dbReference type="InterPro" id="IPR018154">
    <property type="entry name" value="TLV/ENV_coat_polyprotein"/>
</dbReference>
<dbReference type="OrthoDB" id="9306952at2759"/>
<comment type="caution">
    <text evidence="1">The sequence shown here is derived from an EMBL/GenBank/DDBJ whole genome shotgun (WGS) entry which is preliminary data.</text>
</comment>
<evidence type="ECO:0000313" key="2">
    <source>
        <dbReference type="Proteomes" id="UP000582182"/>
    </source>
</evidence>
<feature type="non-terminal residue" evidence="1">
    <location>
        <position position="1"/>
    </location>
</feature>
<dbReference type="AlphaFoldDB" id="A0A7L3M0J2"/>
<name>A0A7L3M0J2_9CHAR</name>
<gene>
    <name evidence="1" type="primary">Fv4</name>
    <name evidence="1" type="ORF">TURVEL_R13936</name>
</gene>
<organism evidence="1 2">
    <name type="scientific">Turnix velox</name>
    <name type="common">Little buttonquail</name>
    <dbReference type="NCBI Taxonomy" id="2529409"/>
    <lineage>
        <taxon>Eukaryota</taxon>
        <taxon>Metazoa</taxon>
        <taxon>Chordata</taxon>
        <taxon>Craniata</taxon>
        <taxon>Vertebrata</taxon>
        <taxon>Euteleostomi</taxon>
        <taxon>Archelosauria</taxon>
        <taxon>Archosauria</taxon>
        <taxon>Dinosauria</taxon>
        <taxon>Saurischia</taxon>
        <taxon>Theropoda</taxon>
        <taxon>Coelurosauria</taxon>
        <taxon>Aves</taxon>
        <taxon>Neognathae</taxon>
        <taxon>Neoaves</taxon>
        <taxon>Charadriiformes</taxon>
        <taxon>Turnicidae</taxon>
        <taxon>Turnix</taxon>
    </lineage>
</organism>
<protein>
    <submittedName>
        <fullName evidence="1">ENV2 protein</fullName>
    </submittedName>
</protein>